<dbReference type="EMBL" id="MAEL01000040">
    <property type="protein sequence ID" value="KAF1303491.1"/>
    <property type="molecule type" value="Genomic_DNA"/>
</dbReference>
<keyword evidence="1" id="KW-0805">Transcription regulation</keyword>
<evidence type="ECO:0000313" key="5">
    <source>
        <dbReference type="Proteomes" id="UP000782705"/>
    </source>
</evidence>
<keyword evidence="5" id="KW-1185">Reference proteome</keyword>
<dbReference type="PANTHER" id="PTHR30185:SF18">
    <property type="entry name" value="TRANSCRIPTIONAL REGULATOR MTLR"/>
    <property type="match status" value="1"/>
</dbReference>
<sequence>MKVNMFGFPKDIQLKHDMLLYLDQQSDFISSELIAESVGKVTAQTIRKKLNELAADIKQLYAPNKVSLEIDTRYGVKLIRKGANLTQVFEKLYENSFVYAIFKLLIQQRSFSTDDFCSEYNISFSKLRRAVNQINAFLENYEIRIIAGQRVSIEGKESQIRCLFFMFLFYVHRQATSVRWIAEDAYLDLAEKLCYSLYIPIEKGTLEVIALWLYIQDVSKEPVPSLDRLSLSEQIPKSIPRPSFLTDFDDNEWDYFLLVLYGLNLVNTEIFQDFDIIHQNDFFDVARKFIDNFDDLSILEKHTIFQTFHQIAILNEIIPLDMNLLAVFSPVSMDGIEHAYPALNTRFQQLWSELISEFPAIDTEFYHRRIFLLFLQIVPSSEVSKPLCLYICSNFSLDIVEGMKRRIKNFFKSKFLISYTKNISQADFVISTEDVVIESEKEVLIVSPKLTVKDFLFLDSQF</sequence>
<evidence type="ECO:0000256" key="2">
    <source>
        <dbReference type="ARBA" id="ARBA00023163"/>
    </source>
</evidence>
<dbReference type="PANTHER" id="PTHR30185">
    <property type="entry name" value="CRYPTIC BETA-GLUCOSIDE BGL OPERON ANTITERMINATOR"/>
    <property type="match status" value="1"/>
</dbReference>
<evidence type="ECO:0000313" key="4">
    <source>
        <dbReference type="EMBL" id="KAF1303491.1"/>
    </source>
</evidence>
<dbReference type="Pfam" id="PF05043">
    <property type="entry name" value="Mga"/>
    <property type="match status" value="1"/>
</dbReference>
<organism evidence="4 5">
    <name type="scientific">Candidatus Enterococcus willemsii</name>
    <dbReference type="NCBI Taxonomy" id="1857215"/>
    <lineage>
        <taxon>Bacteria</taxon>
        <taxon>Bacillati</taxon>
        <taxon>Bacillota</taxon>
        <taxon>Bacilli</taxon>
        <taxon>Lactobacillales</taxon>
        <taxon>Enterococcaceae</taxon>
        <taxon>Enterococcus</taxon>
    </lineage>
</organism>
<dbReference type="Proteomes" id="UP000782705">
    <property type="component" value="Unassembled WGS sequence"/>
</dbReference>
<dbReference type="Gene3D" id="1.10.10.10">
    <property type="entry name" value="Winged helix-like DNA-binding domain superfamily/Winged helix DNA-binding domain"/>
    <property type="match status" value="1"/>
</dbReference>
<dbReference type="RefSeq" id="WP_161902219.1">
    <property type="nucleotide sequence ID" value="NZ_MAEL01000040.1"/>
</dbReference>
<protein>
    <recommendedName>
        <fullName evidence="3">Mga helix-turn-helix domain-containing protein</fullName>
    </recommendedName>
</protein>
<feature type="domain" description="Mga helix-turn-helix" evidence="3">
    <location>
        <begin position="84"/>
        <end position="167"/>
    </location>
</feature>
<comment type="caution">
    <text evidence="4">The sequence shown here is derived from an EMBL/GenBank/DDBJ whole genome shotgun (WGS) entry which is preliminary data.</text>
</comment>
<gene>
    <name evidence="4" type="ORF">BAU17_12335</name>
</gene>
<name>A0ABQ6YYZ3_9ENTE</name>
<evidence type="ECO:0000256" key="1">
    <source>
        <dbReference type="ARBA" id="ARBA00023015"/>
    </source>
</evidence>
<dbReference type="InterPro" id="IPR007737">
    <property type="entry name" value="Mga_HTH"/>
</dbReference>
<dbReference type="InterPro" id="IPR036388">
    <property type="entry name" value="WH-like_DNA-bd_sf"/>
</dbReference>
<evidence type="ECO:0000259" key="3">
    <source>
        <dbReference type="Pfam" id="PF05043"/>
    </source>
</evidence>
<dbReference type="InterPro" id="IPR050661">
    <property type="entry name" value="BglG_antiterminators"/>
</dbReference>
<keyword evidence="2" id="KW-0804">Transcription</keyword>
<accession>A0ABQ6YYZ3</accession>
<reference evidence="4 5" key="1">
    <citation type="submission" date="2016-06" db="EMBL/GenBank/DDBJ databases">
        <title>Four novel species of enterococci isolated from chicken manure.</title>
        <authorList>
            <person name="Van Tyne D."/>
        </authorList>
    </citation>
    <scope>NUCLEOTIDE SEQUENCE [LARGE SCALE GENOMIC DNA]</scope>
    <source>
        <strain evidence="4 5">CU12B</strain>
    </source>
</reference>
<proteinExistence type="predicted"/>